<keyword evidence="5 8" id="KW-0863">Zinc-finger</keyword>
<dbReference type="GO" id="GO:0008270">
    <property type="term" value="F:zinc ion binding"/>
    <property type="evidence" value="ECO:0007669"/>
    <property type="project" value="UniProtKB-KW"/>
</dbReference>
<feature type="compositionally biased region" description="Low complexity" evidence="9">
    <location>
        <begin position="83"/>
        <end position="99"/>
    </location>
</feature>
<evidence type="ECO:0000256" key="7">
    <source>
        <dbReference type="ARBA" id="ARBA00022833"/>
    </source>
</evidence>
<dbReference type="GO" id="GO:0061630">
    <property type="term" value="F:ubiquitin protein ligase activity"/>
    <property type="evidence" value="ECO:0007669"/>
    <property type="project" value="UniProtKB-EC"/>
</dbReference>
<comment type="caution">
    <text evidence="11">The sequence shown here is derived from an EMBL/GenBank/DDBJ whole genome shotgun (WGS) entry which is preliminary data.</text>
</comment>
<dbReference type="Pfam" id="PF13639">
    <property type="entry name" value="zf-RING_2"/>
    <property type="match status" value="1"/>
</dbReference>
<evidence type="ECO:0000256" key="4">
    <source>
        <dbReference type="ARBA" id="ARBA00022723"/>
    </source>
</evidence>
<evidence type="ECO:0000256" key="8">
    <source>
        <dbReference type="PROSITE-ProRule" id="PRU00175"/>
    </source>
</evidence>
<dbReference type="InterPro" id="IPR001841">
    <property type="entry name" value="Znf_RING"/>
</dbReference>
<keyword evidence="12" id="KW-1185">Reference proteome</keyword>
<evidence type="ECO:0000313" key="11">
    <source>
        <dbReference type="EMBL" id="KAG6519678.1"/>
    </source>
</evidence>
<dbReference type="FunFam" id="3.30.40.10:FF:000521">
    <property type="entry name" value="RING/U-box superfamily protein"/>
    <property type="match status" value="1"/>
</dbReference>
<dbReference type="SUPFAM" id="SSF57850">
    <property type="entry name" value="RING/U-box"/>
    <property type="match status" value="1"/>
</dbReference>
<evidence type="ECO:0000256" key="1">
    <source>
        <dbReference type="ARBA" id="ARBA00000900"/>
    </source>
</evidence>
<evidence type="ECO:0000256" key="5">
    <source>
        <dbReference type="ARBA" id="ARBA00022771"/>
    </source>
</evidence>
<dbReference type="Gene3D" id="3.30.40.10">
    <property type="entry name" value="Zinc/RING finger domain, C3HC4 (zinc finger)"/>
    <property type="match status" value="1"/>
</dbReference>
<feature type="domain" description="RING-type" evidence="10">
    <location>
        <begin position="201"/>
        <end position="241"/>
    </location>
</feature>
<dbReference type="InterPro" id="IPR013083">
    <property type="entry name" value="Znf_RING/FYVE/PHD"/>
</dbReference>
<proteinExistence type="predicted"/>
<sequence length="252" mass="28031">MVMVEDETNVAIPAGHGVVTLDQFGDGGRLSKESVYDQLGVDLFHLLDGGAKFTVAWNFSYLLRYGETFQRLDGRLSAQIQTTSSTSSAPASVSDNSLSETSQLVPRPPPYEIDPRYSLSQREGLVSRREKSMSHIPEDLHTLRRNGSSSAVETLGSVKKRNITESVEGCKITHIESEKNLSTKASCTDFLVMSSEDEDVCPTCLEEYTPENPKIVAKCSHQFHLGCIYEWMERSDTCPVCGKEMEFYESPQ</sequence>
<keyword evidence="6" id="KW-0833">Ubl conjugation pathway</keyword>
<gene>
    <name evidence="11" type="ORF">ZIOFF_023176</name>
</gene>
<dbReference type="SMART" id="SM00184">
    <property type="entry name" value="RING"/>
    <property type="match status" value="1"/>
</dbReference>
<feature type="region of interest" description="Disordered" evidence="9">
    <location>
        <begin position="83"/>
        <end position="137"/>
    </location>
</feature>
<feature type="compositionally biased region" description="Basic and acidic residues" evidence="9">
    <location>
        <begin position="125"/>
        <end position="137"/>
    </location>
</feature>
<keyword evidence="4" id="KW-0479">Metal-binding</keyword>
<keyword evidence="7" id="KW-0862">Zinc</keyword>
<dbReference type="PANTHER" id="PTHR46463">
    <property type="entry name" value="ZINC FINGER, RING/FYVE/PHD-TYPE"/>
    <property type="match status" value="1"/>
</dbReference>
<dbReference type="EMBL" id="JACMSC010000006">
    <property type="protein sequence ID" value="KAG6519678.1"/>
    <property type="molecule type" value="Genomic_DNA"/>
</dbReference>
<evidence type="ECO:0000259" key="10">
    <source>
        <dbReference type="PROSITE" id="PS50089"/>
    </source>
</evidence>
<reference evidence="11 12" key="1">
    <citation type="submission" date="2020-08" db="EMBL/GenBank/DDBJ databases">
        <title>Plant Genome Project.</title>
        <authorList>
            <person name="Zhang R.-G."/>
        </authorList>
    </citation>
    <scope>NUCLEOTIDE SEQUENCE [LARGE SCALE GENOMIC DNA]</scope>
    <source>
        <tissue evidence="11">Rhizome</tissue>
    </source>
</reference>
<evidence type="ECO:0000256" key="2">
    <source>
        <dbReference type="ARBA" id="ARBA00012483"/>
    </source>
</evidence>
<dbReference type="AlphaFoldDB" id="A0A8J5LKQ9"/>
<keyword evidence="3" id="KW-0808">Transferase</keyword>
<protein>
    <recommendedName>
        <fullName evidence="2">RING-type E3 ubiquitin transferase</fullName>
        <ecNumber evidence="2">2.3.2.27</ecNumber>
    </recommendedName>
</protein>
<evidence type="ECO:0000313" key="12">
    <source>
        <dbReference type="Proteomes" id="UP000734854"/>
    </source>
</evidence>
<dbReference type="PROSITE" id="PS50089">
    <property type="entry name" value="ZF_RING_2"/>
    <property type="match status" value="1"/>
</dbReference>
<comment type="catalytic activity">
    <reaction evidence="1">
        <text>S-ubiquitinyl-[E2 ubiquitin-conjugating enzyme]-L-cysteine + [acceptor protein]-L-lysine = [E2 ubiquitin-conjugating enzyme]-L-cysteine + N(6)-ubiquitinyl-[acceptor protein]-L-lysine.</text>
        <dbReference type="EC" id="2.3.2.27"/>
    </reaction>
</comment>
<evidence type="ECO:0000256" key="6">
    <source>
        <dbReference type="ARBA" id="ARBA00022786"/>
    </source>
</evidence>
<dbReference type="Proteomes" id="UP000734854">
    <property type="component" value="Unassembled WGS sequence"/>
</dbReference>
<evidence type="ECO:0000256" key="9">
    <source>
        <dbReference type="SAM" id="MobiDB-lite"/>
    </source>
</evidence>
<dbReference type="EC" id="2.3.2.27" evidence="2"/>
<dbReference type="CDD" id="cd23116">
    <property type="entry name" value="RING-H2_AIRP1-like"/>
    <property type="match status" value="1"/>
</dbReference>
<accession>A0A8J5LKQ9</accession>
<organism evidence="11 12">
    <name type="scientific">Zingiber officinale</name>
    <name type="common">Ginger</name>
    <name type="synonym">Amomum zingiber</name>
    <dbReference type="NCBI Taxonomy" id="94328"/>
    <lineage>
        <taxon>Eukaryota</taxon>
        <taxon>Viridiplantae</taxon>
        <taxon>Streptophyta</taxon>
        <taxon>Embryophyta</taxon>
        <taxon>Tracheophyta</taxon>
        <taxon>Spermatophyta</taxon>
        <taxon>Magnoliopsida</taxon>
        <taxon>Liliopsida</taxon>
        <taxon>Zingiberales</taxon>
        <taxon>Zingiberaceae</taxon>
        <taxon>Zingiber</taxon>
    </lineage>
</organism>
<dbReference type="PANTHER" id="PTHR46463:SF10">
    <property type="entry name" value="OS01G0926200 PROTEIN"/>
    <property type="match status" value="1"/>
</dbReference>
<evidence type="ECO:0000256" key="3">
    <source>
        <dbReference type="ARBA" id="ARBA00022679"/>
    </source>
</evidence>
<name>A0A8J5LKQ9_ZINOF</name>